<dbReference type="Proteomes" id="UP000280834">
    <property type="component" value="Unassembled WGS sequence"/>
</dbReference>
<organism evidence="3">
    <name type="scientific">Brugia timori</name>
    <dbReference type="NCBI Taxonomy" id="42155"/>
    <lineage>
        <taxon>Eukaryota</taxon>
        <taxon>Metazoa</taxon>
        <taxon>Ecdysozoa</taxon>
        <taxon>Nematoda</taxon>
        <taxon>Chromadorea</taxon>
        <taxon>Rhabditida</taxon>
        <taxon>Spirurina</taxon>
        <taxon>Spiruromorpha</taxon>
        <taxon>Filarioidea</taxon>
        <taxon>Onchocercidae</taxon>
        <taxon>Brugia</taxon>
    </lineage>
</organism>
<dbReference type="EMBL" id="UZAG01020521">
    <property type="protein sequence ID" value="VDO46988.1"/>
    <property type="molecule type" value="Genomic_DNA"/>
</dbReference>
<accession>A0A0R3R752</accession>
<sequence length="124" mass="14396">MLSEWRGPTISVRALTSYEISDELCRRQLQVLERRYGGRLRAHTAATRIQRAFRQSCLLKQWKHLVLPIQNNAVYSKNDDRQRYNDVLKHDTSLVASSALACLDRPSIIPVRYVCTLILIFPKL</sequence>
<dbReference type="AlphaFoldDB" id="A0A0R3R752"/>
<evidence type="ECO:0000313" key="1">
    <source>
        <dbReference type="EMBL" id="VDO46988.1"/>
    </source>
</evidence>
<proteinExistence type="predicted"/>
<keyword evidence="2" id="KW-1185">Reference proteome</keyword>
<protein>
    <submittedName>
        <fullName evidence="3">DUF4817 domain-containing protein</fullName>
    </submittedName>
</protein>
<evidence type="ECO:0000313" key="2">
    <source>
        <dbReference type="Proteomes" id="UP000280834"/>
    </source>
</evidence>
<reference evidence="3" key="1">
    <citation type="submission" date="2017-02" db="UniProtKB">
        <authorList>
            <consortium name="WormBaseParasite"/>
        </authorList>
    </citation>
    <scope>IDENTIFICATION</scope>
</reference>
<gene>
    <name evidence="1" type="ORF">BTMF_LOCUS13838</name>
</gene>
<reference evidence="1 2" key="2">
    <citation type="submission" date="2018-11" db="EMBL/GenBank/DDBJ databases">
        <authorList>
            <consortium name="Pathogen Informatics"/>
        </authorList>
    </citation>
    <scope>NUCLEOTIDE SEQUENCE [LARGE SCALE GENOMIC DNA]</scope>
</reference>
<evidence type="ECO:0000313" key="3">
    <source>
        <dbReference type="WBParaSite" id="BTMF_0001585001-mRNA-1"/>
    </source>
</evidence>
<name>A0A0R3R752_9BILA</name>
<dbReference type="WBParaSite" id="BTMF_0001585001-mRNA-1">
    <property type="protein sequence ID" value="BTMF_0001585001-mRNA-1"/>
    <property type="gene ID" value="BTMF_0001585001"/>
</dbReference>
<dbReference type="STRING" id="42155.A0A0R3R752"/>